<gene>
    <name evidence="10" type="ORF">ABB37_00044</name>
</gene>
<dbReference type="PANTHER" id="PTHR24057:SF0">
    <property type="entry name" value="PROTEIN KINASE SHAGGY-RELATED"/>
    <property type="match status" value="1"/>
</dbReference>
<evidence type="ECO:0000313" key="11">
    <source>
        <dbReference type="Proteomes" id="UP000037923"/>
    </source>
</evidence>
<keyword evidence="11" id="KW-1185">Reference proteome</keyword>
<evidence type="ECO:0000313" key="10">
    <source>
        <dbReference type="EMBL" id="KPA85646.1"/>
    </source>
</evidence>
<evidence type="ECO:0000256" key="1">
    <source>
        <dbReference type="ARBA" id="ARBA00005527"/>
    </source>
</evidence>
<evidence type="ECO:0000256" key="5">
    <source>
        <dbReference type="ARBA" id="ARBA00022777"/>
    </source>
</evidence>
<dbReference type="VEuPathDB" id="TriTrypDB:LpyrH10_01_0440"/>
<dbReference type="PROSITE" id="PS00107">
    <property type="entry name" value="PROTEIN_KINASE_ATP"/>
    <property type="match status" value="1"/>
</dbReference>
<dbReference type="OMA" id="KHYIRMN"/>
<dbReference type="OrthoDB" id="272141at2759"/>
<feature type="compositionally biased region" description="Low complexity" evidence="8">
    <location>
        <begin position="14"/>
        <end position="25"/>
    </location>
</feature>
<protein>
    <recommendedName>
        <fullName evidence="9">Protein kinase domain-containing protein</fullName>
    </recommendedName>
</protein>
<sequence>MMSSSQNGAPPPRSSNRPARPSSSSCHQTSGNNGGSAHKTSAQLPRTDTPLYKPLCYLGKGSFGVVLLAEDTHSGEKVAIKRVRYDPRLHNREVTILNSVLVDHKASSKLNVAPCSDASRSSSPLTPFAEKNVEEWTGIHHPNIVALMDSYVTYDRAPTEADATAAAAAAAAFHAQMAGVAGHHPDSEFFSQMHQSAAAGPAYAYLEMVMSYLPMDLNALKRHFYRHHLMPTASSSTQLFSSSANAAAAKAEGEAENNEEGRAPQVSASPPRATGRPVSPKVGAHMPLRWVKIFLFQLARALAFMHAHHVCHRDIKPANVLVDPDTGRLQLCDFGSAKEILYPTKEKNVSYICSRYYRAPELLFGALHYGCEVDMWSFGCILAELLRESGRPLFRGCTSVDQMAEIFKVMGAPSKREMYAMNPQCAEALLRTHAMHKPRSMPGAVFGPQRDEVLGEEDGDLHGGSGHAGYDGFMDDDEEDALEGGNAASTARHAPSPSARSAFPHRTDGGDVSDDDTLVRDEMAMPFDEYYNVLKVRAIPWKTLFPVDTPNEAVALATALLCYVPQKRLSALEVVEHAFFDDLFAPAPSSAAEGAAAEAHRTASTGAEEEENASLRMPNGQFVPLEMFQVTETERELFTEAFLAKMARQAKLVAAAMKKEAQG</sequence>
<dbReference type="InterPro" id="IPR011009">
    <property type="entry name" value="Kinase-like_dom_sf"/>
</dbReference>
<accession>A0A0M9G9W0</accession>
<dbReference type="InterPro" id="IPR017441">
    <property type="entry name" value="Protein_kinase_ATP_BS"/>
</dbReference>
<dbReference type="GO" id="GO:0005634">
    <property type="term" value="C:nucleus"/>
    <property type="evidence" value="ECO:0007669"/>
    <property type="project" value="TreeGrafter"/>
</dbReference>
<comment type="similarity">
    <text evidence="1">Belongs to the protein kinase superfamily. CMGC Ser/Thr protein kinase family. GSK-3 subfamily.</text>
</comment>
<feature type="region of interest" description="Disordered" evidence="8">
    <location>
        <begin position="1"/>
        <end position="45"/>
    </location>
</feature>
<feature type="domain" description="Protein kinase" evidence="9">
    <location>
        <begin position="52"/>
        <end position="580"/>
    </location>
</feature>
<keyword evidence="4 7" id="KW-0547">Nucleotide-binding</keyword>
<evidence type="ECO:0000256" key="4">
    <source>
        <dbReference type="ARBA" id="ARBA00022741"/>
    </source>
</evidence>
<feature type="compositionally biased region" description="Acidic residues" evidence="8">
    <location>
        <begin position="473"/>
        <end position="482"/>
    </location>
</feature>
<dbReference type="PANTHER" id="PTHR24057">
    <property type="entry name" value="GLYCOGEN SYNTHASE KINASE-3 ALPHA"/>
    <property type="match status" value="1"/>
</dbReference>
<dbReference type="PROSITE" id="PS50011">
    <property type="entry name" value="PROTEIN_KINASE_DOM"/>
    <property type="match status" value="1"/>
</dbReference>
<dbReference type="Gene3D" id="3.30.200.20">
    <property type="entry name" value="Phosphorylase Kinase, domain 1"/>
    <property type="match status" value="1"/>
</dbReference>
<evidence type="ECO:0000259" key="9">
    <source>
        <dbReference type="PROSITE" id="PS50011"/>
    </source>
</evidence>
<dbReference type="InterPro" id="IPR008271">
    <property type="entry name" value="Ser/Thr_kinase_AS"/>
</dbReference>
<evidence type="ECO:0000256" key="3">
    <source>
        <dbReference type="ARBA" id="ARBA00022679"/>
    </source>
</evidence>
<feature type="region of interest" description="Disordered" evidence="8">
    <location>
        <begin position="594"/>
        <end position="616"/>
    </location>
</feature>
<keyword evidence="5" id="KW-0418">Kinase</keyword>
<keyword evidence="2" id="KW-0723">Serine/threonine-protein kinase</keyword>
<dbReference type="GeneID" id="26900342"/>
<feature type="compositionally biased region" description="Low complexity" evidence="8">
    <location>
        <begin position="487"/>
        <end position="504"/>
    </location>
</feature>
<dbReference type="GO" id="GO:0005524">
    <property type="term" value="F:ATP binding"/>
    <property type="evidence" value="ECO:0007669"/>
    <property type="project" value="UniProtKB-UniRule"/>
</dbReference>
<dbReference type="GO" id="GO:0030154">
    <property type="term" value="P:cell differentiation"/>
    <property type="evidence" value="ECO:0007669"/>
    <property type="project" value="TreeGrafter"/>
</dbReference>
<dbReference type="GO" id="GO:0004674">
    <property type="term" value="F:protein serine/threonine kinase activity"/>
    <property type="evidence" value="ECO:0007669"/>
    <property type="project" value="UniProtKB-KW"/>
</dbReference>
<dbReference type="RefSeq" id="XP_015664085.1">
    <property type="nucleotide sequence ID" value="XM_015796077.1"/>
</dbReference>
<dbReference type="Pfam" id="PF00069">
    <property type="entry name" value="Pkinase"/>
    <property type="match status" value="1"/>
</dbReference>
<keyword evidence="3" id="KW-0808">Transferase</keyword>
<evidence type="ECO:0000256" key="2">
    <source>
        <dbReference type="ARBA" id="ARBA00022527"/>
    </source>
</evidence>
<comment type="caution">
    <text evidence="10">The sequence shown here is derived from an EMBL/GenBank/DDBJ whole genome shotgun (WGS) entry which is preliminary data.</text>
</comment>
<dbReference type="PROSITE" id="PS00108">
    <property type="entry name" value="PROTEIN_KINASE_ST"/>
    <property type="match status" value="1"/>
</dbReference>
<dbReference type="SUPFAM" id="SSF56112">
    <property type="entry name" value="Protein kinase-like (PK-like)"/>
    <property type="match status" value="1"/>
</dbReference>
<feature type="region of interest" description="Disordered" evidence="8">
    <location>
        <begin position="245"/>
        <end position="280"/>
    </location>
</feature>
<keyword evidence="6 7" id="KW-0067">ATP-binding</keyword>
<evidence type="ECO:0000256" key="7">
    <source>
        <dbReference type="PROSITE-ProRule" id="PRU10141"/>
    </source>
</evidence>
<evidence type="ECO:0000256" key="8">
    <source>
        <dbReference type="SAM" id="MobiDB-lite"/>
    </source>
</evidence>
<dbReference type="EMBL" id="LGTL01000001">
    <property type="protein sequence ID" value="KPA85646.1"/>
    <property type="molecule type" value="Genomic_DNA"/>
</dbReference>
<feature type="binding site" evidence="7">
    <location>
        <position position="81"/>
    </location>
    <ligand>
        <name>ATP</name>
        <dbReference type="ChEBI" id="CHEBI:30616"/>
    </ligand>
</feature>
<name>A0A0M9G9W0_LEPPY</name>
<dbReference type="GO" id="GO:0007165">
    <property type="term" value="P:signal transduction"/>
    <property type="evidence" value="ECO:0007669"/>
    <property type="project" value="TreeGrafter"/>
</dbReference>
<feature type="region of interest" description="Disordered" evidence="8">
    <location>
        <begin position="440"/>
        <end position="514"/>
    </location>
</feature>
<evidence type="ECO:0000256" key="6">
    <source>
        <dbReference type="ARBA" id="ARBA00022840"/>
    </source>
</evidence>
<dbReference type="SMART" id="SM00220">
    <property type="entry name" value="S_TKc"/>
    <property type="match status" value="1"/>
</dbReference>
<proteinExistence type="inferred from homology"/>
<reference evidence="10 11" key="1">
    <citation type="submission" date="2015-07" db="EMBL/GenBank/DDBJ databases">
        <title>High-quality genome of monoxenous trypanosomatid Leptomonas pyrrhocoris.</title>
        <authorList>
            <person name="Flegontov P."/>
            <person name="Butenko A."/>
            <person name="Firsov S."/>
            <person name="Vlcek C."/>
            <person name="Logacheva M.D."/>
            <person name="Field M."/>
            <person name="Filatov D."/>
            <person name="Flegontova O."/>
            <person name="Gerasimov E."/>
            <person name="Jackson A.P."/>
            <person name="Kelly S."/>
            <person name="Opperdoes F."/>
            <person name="O'Reilly A."/>
            <person name="Votypka J."/>
            <person name="Yurchenko V."/>
            <person name="Lukes J."/>
        </authorList>
    </citation>
    <scope>NUCLEOTIDE SEQUENCE [LARGE SCALE GENOMIC DNA]</scope>
    <source>
        <strain evidence="10">H10</strain>
    </source>
</reference>
<dbReference type="Proteomes" id="UP000037923">
    <property type="component" value="Unassembled WGS sequence"/>
</dbReference>
<dbReference type="InterPro" id="IPR000719">
    <property type="entry name" value="Prot_kinase_dom"/>
</dbReference>
<organism evidence="10 11">
    <name type="scientific">Leptomonas pyrrhocoris</name>
    <name type="common">Firebug parasite</name>
    <dbReference type="NCBI Taxonomy" id="157538"/>
    <lineage>
        <taxon>Eukaryota</taxon>
        <taxon>Discoba</taxon>
        <taxon>Euglenozoa</taxon>
        <taxon>Kinetoplastea</taxon>
        <taxon>Metakinetoplastina</taxon>
        <taxon>Trypanosomatida</taxon>
        <taxon>Trypanosomatidae</taxon>
        <taxon>Leishmaniinae</taxon>
        <taxon>Leptomonas</taxon>
    </lineage>
</organism>
<dbReference type="GO" id="GO:0005737">
    <property type="term" value="C:cytoplasm"/>
    <property type="evidence" value="ECO:0007669"/>
    <property type="project" value="TreeGrafter"/>
</dbReference>
<dbReference type="InterPro" id="IPR050591">
    <property type="entry name" value="GSK-3"/>
</dbReference>
<dbReference type="AlphaFoldDB" id="A0A0M9G9W0"/>
<dbReference type="Gene3D" id="1.10.510.10">
    <property type="entry name" value="Transferase(Phosphotransferase) domain 1"/>
    <property type="match status" value="2"/>
</dbReference>
<dbReference type="FunFam" id="1.10.510.10:FF:000624">
    <property type="entry name" value="Mitogen-activated protein kinase"/>
    <property type="match status" value="1"/>
</dbReference>
<feature type="compositionally biased region" description="Low complexity" evidence="8">
    <location>
        <begin position="594"/>
        <end position="606"/>
    </location>
</feature>